<evidence type="ECO:0000313" key="13">
    <source>
        <dbReference type="EMBL" id="SFT39628.1"/>
    </source>
</evidence>
<dbReference type="InterPro" id="IPR002299">
    <property type="entry name" value="Porin_Neis"/>
</dbReference>
<dbReference type="GO" id="GO:0015288">
    <property type="term" value="F:porin activity"/>
    <property type="evidence" value="ECO:0007669"/>
    <property type="project" value="UniProtKB-KW"/>
</dbReference>
<evidence type="ECO:0000256" key="3">
    <source>
        <dbReference type="ARBA" id="ARBA00022448"/>
    </source>
</evidence>
<dbReference type="CDD" id="cd00342">
    <property type="entry name" value="gram_neg_porins"/>
    <property type="match status" value="1"/>
</dbReference>
<dbReference type="Pfam" id="PF13609">
    <property type="entry name" value="Porin_4"/>
    <property type="match status" value="1"/>
</dbReference>
<sequence>MKKFALSLSASAVLALSMSSQIAHAQSSVTLYGIIDAGITYFSNVNGHSNFVANDGSIQSNRWGLRGVEDIGGGTRVVFVLENGFNLYSGTMVQSGVLFSRQAWLGIENSTYGRFTLGKQYDFFWDNLTQFAMGQVAGQYSWHPGDFDHLAGTLHINNAIKYTSPNYLGLQAGALYAFPSQSVSAGTGRVIAFGLRYSNGPLNLGAAYTDTHDLGLNGPSQAGTTFFPNLPATPVLASSVSSFGVGGSYRFGRSLTRLLFTDTHFRIGHDNGSMPTYEVNEVFQLTPATTLMGGYWYSKLGSQKWQNGTLLLDYALSKRTDVYTSATYLRASGGAAPVFLGGGAAPVFANGVYVGTGQSSTAVRVGLRTLF</sequence>
<evidence type="ECO:0000256" key="7">
    <source>
        <dbReference type="ARBA" id="ARBA00023065"/>
    </source>
</evidence>
<keyword evidence="10" id="KW-0998">Cell outer membrane</keyword>
<feature type="signal peptide" evidence="11">
    <location>
        <begin position="1"/>
        <end position="25"/>
    </location>
</feature>
<keyword evidence="8" id="KW-0626">Porin</keyword>
<dbReference type="GeneID" id="77195889"/>
<protein>
    <submittedName>
        <fullName evidence="13">Outer membrane protein (Porin)</fullName>
    </submittedName>
</protein>
<dbReference type="SUPFAM" id="SSF56935">
    <property type="entry name" value="Porins"/>
    <property type="match status" value="1"/>
</dbReference>
<evidence type="ECO:0000256" key="1">
    <source>
        <dbReference type="ARBA" id="ARBA00004571"/>
    </source>
</evidence>
<dbReference type="RefSeq" id="WP_093632356.1">
    <property type="nucleotide sequence ID" value="NZ_CAJNAX010000021.1"/>
</dbReference>
<evidence type="ECO:0000256" key="9">
    <source>
        <dbReference type="ARBA" id="ARBA00023136"/>
    </source>
</evidence>
<evidence type="ECO:0000256" key="6">
    <source>
        <dbReference type="ARBA" id="ARBA00022729"/>
    </source>
</evidence>
<dbReference type="InterPro" id="IPR033900">
    <property type="entry name" value="Gram_neg_porin_domain"/>
</dbReference>
<organism evidence="13 14">
    <name type="scientific">Paraburkholderia aspalathi</name>
    <dbReference type="NCBI Taxonomy" id="1324617"/>
    <lineage>
        <taxon>Bacteria</taxon>
        <taxon>Pseudomonadati</taxon>
        <taxon>Pseudomonadota</taxon>
        <taxon>Betaproteobacteria</taxon>
        <taxon>Burkholderiales</taxon>
        <taxon>Burkholderiaceae</taxon>
        <taxon>Paraburkholderia</taxon>
    </lineage>
</organism>
<evidence type="ECO:0000256" key="8">
    <source>
        <dbReference type="ARBA" id="ARBA00023114"/>
    </source>
</evidence>
<dbReference type="Gene3D" id="2.40.160.10">
    <property type="entry name" value="Porin"/>
    <property type="match status" value="1"/>
</dbReference>
<evidence type="ECO:0000256" key="4">
    <source>
        <dbReference type="ARBA" id="ARBA00022452"/>
    </source>
</evidence>
<comment type="subunit">
    <text evidence="2">Homotrimer.</text>
</comment>
<dbReference type="GO" id="GO:0009279">
    <property type="term" value="C:cell outer membrane"/>
    <property type="evidence" value="ECO:0007669"/>
    <property type="project" value="UniProtKB-SubCell"/>
</dbReference>
<accession>A0A1I6XMM2</accession>
<keyword evidence="4" id="KW-1134">Transmembrane beta strand</keyword>
<dbReference type="AlphaFoldDB" id="A0A1I6XMM2"/>
<dbReference type="GO" id="GO:0046930">
    <property type="term" value="C:pore complex"/>
    <property type="evidence" value="ECO:0007669"/>
    <property type="project" value="UniProtKB-KW"/>
</dbReference>
<keyword evidence="7" id="KW-0406">Ion transport</keyword>
<evidence type="ECO:0000256" key="2">
    <source>
        <dbReference type="ARBA" id="ARBA00011233"/>
    </source>
</evidence>
<gene>
    <name evidence="13" type="ORF">SAMN05192563_100163</name>
</gene>
<dbReference type="EMBL" id="FPBH01000001">
    <property type="protein sequence ID" value="SFT39628.1"/>
    <property type="molecule type" value="Genomic_DNA"/>
</dbReference>
<comment type="subcellular location">
    <subcellularLocation>
        <location evidence="1">Cell outer membrane</location>
        <topology evidence="1">Multi-pass membrane protein</topology>
    </subcellularLocation>
</comment>
<dbReference type="Proteomes" id="UP000198844">
    <property type="component" value="Unassembled WGS sequence"/>
</dbReference>
<name>A0A1I6XMM2_9BURK</name>
<feature type="domain" description="Porin" evidence="12">
    <location>
        <begin position="11"/>
        <end position="333"/>
    </location>
</feature>
<reference evidence="13 14" key="1">
    <citation type="submission" date="2016-10" db="EMBL/GenBank/DDBJ databases">
        <authorList>
            <person name="de Groot N.N."/>
        </authorList>
    </citation>
    <scope>NUCLEOTIDE SEQUENCE [LARGE SCALE GENOMIC DNA]</scope>
    <source>
        <strain evidence="13 14">LMG 27731</strain>
    </source>
</reference>
<dbReference type="OrthoDB" id="8988223at2"/>
<dbReference type="InterPro" id="IPR050298">
    <property type="entry name" value="Gram-neg_bact_OMP"/>
</dbReference>
<feature type="chain" id="PRO_5011505287" evidence="11">
    <location>
        <begin position="26"/>
        <end position="371"/>
    </location>
</feature>
<evidence type="ECO:0000256" key="5">
    <source>
        <dbReference type="ARBA" id="ARBA00022692"/>
    </source>
</evidence>
<keyword evidence="3" id="KW-0813">Transport</keyword>
<keyword evidence="9" id="KW-0472">Membrane</keyword>
<keyword evidence="5" id="KW-0812">Transmembrane</keyword>
<dbReference type="PRINTS" id="PR00184">
    <property type="entry name" value="NEISSPPORIN"/>
</dbReference>
<dbReference type="PANTHER" id="PTHR34501:SF9">
    <property type="entry name" value="MAJOR OUTER MEMBRANE PROTEIN P.IA"/>
    <property type="match status" value="1"/>
</dbReference>
<evidence type="ECO:0000313" key="14">
    <source>
        <dbReference type="Proteomes" id="UP000198844"/>
    </source>
</evidence>
<dbReference type="InterPro" id="IPR023614">
    <property type="entry name" value="Porin_dom_sf"/>
</dbReference>
<keyword evidence="6 11" id="KW-0732">Signal</keyword>
<proteinExistence type="predicted"/>
<evidence type="ECO:0000256" key="11">
    <source>
        <dbReference type="SAM" id="SignalP"/>
    </source>
</evidence>
<evidence type="ECO:0000256" key="10">
    <source>
        <dbReference type="ARBA" id="ARBA00023237"/>
    </source>
</evidence>
<dbReference type="PANTHER" id="PTHR34501">
    <property type="entry name" value="PROTEIN YDDL-RELATED"/>
    <property type="match status" value="1"/>
</dbReference>
<evidence type="ECO:0000259" key="12">
    <source>
        <dbReference type="Pfam" id="PF13609"/>
    </source>
</evidence>
<dbReference type="GO" id="GO:0006811">
    <property type="term" value="P:monoatomic ion transport"/>
    <property type="evidence" value="ECO:0007669"/>
    <property type="project" value="UniProtKB-KW"/>
</dbReference>